<dbReference type="GO" id="GO:0000976">
    <property type="term" value="F:transcription cis-regulatory region binding"/>
    <property type="evidence" value="ECO:0007669"/>
    <property type="project" value="InterPro"/>
</dbReference>
<dbReference type="HOGENOM" id="CLU_064326_0_0_1"/>
<dbReference type="Pfam" id="PF00170">
    <property type="entry name" value="bZIP_1"/>
    <property type="match status" value="1"/>
</dbReference>
<keyword evidence="7" id="KW-0539">Nucleus</keyword>
<dbReference type="Gene3D" id="1.20.5.170">
    <property type="match status" value="1"/>
</dbReference>
<organism evidence="11 12">
    <name type="scientific">Cladophialophora immunda</name>
    <dbReference type="NCBI Taxonomy" id="569365"/>
    <lineage>
        <taxon>Eukaryota</taxon>
        <taxon>Fungi</taxon>
        <taxon>Dikarya</taxon>
        <taxon>Ascomycota</taxon>
        <taxon>Pezizomycotina</taxon>
        <taxon>Eurotiomycetes</taxon>
        <taxon>Chaetothyriomycetidae</taxon>
        <taxon>Chaetothyriales</taxon>
        <taxon>Herpotrichiellaceae</taxon>
        <taxon>Cladophialophora</taxon>
    </lineage>
</organism>
<gene>
    <name evidence="11" type="ORF">PV07_00488</name>
</gene>
<dbReference type="Proteomes" id="UP000054466">
    <property type="component" value="Unassembled WGS sequence"/>
</dbReference>
<feature type="region of interest" description="Disordered" evidence="9">
    <location>
        <begin position="145"/>
        <end position="218"/>
    </location>
</feature>
<dbReference type="SMART" id="SM00338">
    <property type="entry name" value="BRLZ"/>
    <property type="match status" value="1"/>
</dbReference>
<dbReference type="PANTHER" id="PTHR40621">
    <property type="entry name" value="TRANSCRIPTION FACTOR KAPC-RELATED"/>
    <property type="match status" value="1"/>
</dbReference>
<dbReference type="GO" id="GO:0090575">
    <property type="term" value="C:RNA polymerase II transcription regulator complex"/>
    <property type="evidence" value="ECO:0007669"/>
    <property type="project" value="TreeGrafter"/>
</dbReference>
<evidence type="ECO:0000313" key="11">
    <source>
        <dbReference type="EMBL" id="KIW33654.1"/>
    </source>
</evidence>
<keyword evidence="5" id="KW-0238">DNA-binding</keyword>
<dbReference type="RefSeq" id="XP_016253870.1">
    <property type="nucleotide sequence ID" value="XM_016386942.1"/>
</dbReference>
<evidence type="ECO:0000256" key="8">
    <source>
        <dbReference type="ARBA" id="ARBA00044067"/>
    </source>
</evidence>
<comment type="function">
    <text evidence="1">Putative transcription factor.</text>
</comment>
<feature type="region of interest" description="Disordered" evidence="9">
    <location>
        <begin position="269"/>
        <end position="367"/>
    </location>
</feature>
<comment type="subcellular location">
    <subcellularLocation>
        <location evidence="2">Nucleus</location>
    </subcellularLocation>
</comment>
<evidence type="ECO:0000256" key="2">
    <source>
        <dbReference type="ARBA" id="ARBA00004123"/>
    </source>
</evidence>
<dbReference type="GeneID" id="27339682"/>
<protein>
    <recommendedName>
        <fullName evidence="8">Putative transcription factor kapC</fullName>
    </recommendedName>
</protein>
<accession>A0A0D2DD55</accession>
<evidence type="ECO:0000256" key="5">
    <source>
        <dbReference type="ARBA" id="ARBA00023125"/>
    </source>
</evidence>
<keyword evidence="4" id="KW-0805">Transcription regulation</keyword>
<evidence type="ECO:0000259" key="10">
    <source>
        <dbReference type="PROSITE" id="PS00036"/>
    </source>
</evidence>
<evidence type="ECO:0000256" key="6">
    <source>
        <dbReference type="ARBA" id="ARBA00023163"/>
    </source>
</evidence>
<comment type="similarity">
    <text evidence="3">Belongs to the bZIP family.</text>
</comment>
<dbReference type="PANTHER" id="PTHR40621:SF11">
    <property type="entry name" value="TRANSCRIPTION FACTOR KAPC-RELATED"/>
    <property type="match status" value="1"/>
</dbReference>
<evidence type="ECO:0000256" key="9">
    <source>
        <dbReference type="SAM" id="MobiDB-lite"/>
    </source>
</evidence>
<evidence type="ECO:0000313" key="12">
    <source>
        <dbReference type="Proteomes" id="UP000054466"/>
    </source>
</evidence>
<dbReference type="InterPro" id="IPR046347">
    <property type="entry name" value="bZIP_sf"/>
</dbReference>
<dbReference type="GO" id="GO:0001228">
    <property type="term" value="F:DNA-binding transcription activator activity, RNA polymerase II-specific"/>
    <property type="evidence" value="ECO:0007669"/>
    <property type="project" value="TreeGrafter"/>
</dbReference>
<keyword evidence="6" id="KW-0804">Transcription</keyword>
<evidence type="ECO:0000256" key="7">
    <source>
        <dbReference type="ARBA" id="ARBA00023242"/>
    </source>
</evidence>
<keyword evidence="12" id="KW-1185">Reference proteome</keyword>
<evidence type="ECO:0000256" key="1">
    <source>
        <dbReference type="ARBA" id="ARBA00004049"/>
    </source>
</evidence>
<dbReference type="InterPro" id="IPR004827">
    <property type="entry name" value="bZIP"/>
</dbReference>
<reference evidence="11 12" key="1">
    <citation type="submission" date="2015-01" db="EMBL/GenBank/DDBJ databases">
        <title>The Genome Sequence of Cladophialophora immunda CBS83496.</title>
        <authorList>
            <consortium name="The Broad Institute Genomics Platform"/>
            <person name="Cuomo C."/>
            <person name="de Hoog S."/>
            <person name="Gorbushina A."/>
            <person name="Stielow B."/>
            <person name="Teixiera M."/>
            <person name="Abouelleil A."/>
            <person name="Chapman S.B."/>
            <person name="Priest M."/>
            <person name="Young S.K."/>
            <person name="Wortman J."/>
            <person name="Nusbaum C."/>
            <person name="Birren B."/>
        </authorList>
    </citation>
    <scope>NUCLEOTIDE SEQUENCE [LARGE SCALE GENOMIC DNA]</scope>
    <source>
        <strain evidence="11 12">CBS 83496</strain>
    </source>
</reference>
<name>A0A0D2DD55_9EURO</name>
<dbReference type="OrthoDB" id="2593073at2759"/>
<dbReference type="PROSITE" id="PS00036">
    <property type="entry name" value="BZIP_BASIC"/>
    <property type="match status" value="1"/>
</dbReference>
<feature type="domain" description="BZIP" evidence="10">
    <location>
        <begin position="208"/>
        <end position="223"/>
    </location>
</feature>
<dbReference type="EMBL" id="KN847040">
    <property type="protein sequence ID" value="KIW33654.1"/>
    <property type="molecule type" value="Genomic_DNA"/>
</dbReference>
<dbReference type="AlphaFoldDB" id="A0A0D2DD55"/>
<dbReference type="VEuPathDB" id="FungiDB:PV07_00488"/>
<dbReference type="SUPFAM" id="SSF57959">
    <property type="entry name" value="Leucine zipper domain"/>
    <property type="match status" value="1"/>
</dbReference>
<sequence>MPTPARCLSPIPFRDTQIPYCNFGLVCGFFYRSPHTPPLQEQHHLSCPQKEARVSNHPLPPPVSSPVAYIYPRGPPPLSSLVSPYLVGLEDFDCSSDCLCLLNPLRLIHHNILFCTTTPHNTMTSITQLLSPWPVSKHSIVLREQHYPPPPQSSMLPDHLDSMPQHHPSPPQDPAHNDTVTGSAESDGGENNGDGRKGYGKRELSTSKRAAQNRAAQRAFRQRKEGYIKKLEEQVRDYQVLSENFKAVQAENYQLRDYIINLQSRLLESQGEVPPPPSNVDGLQPGKAGPPQQPGTLPRLSELGAVGQPQDGLNSLHHDPHRSGYPDPTFSESPVTKRPRTGSAEMTPSQAALQGPAILSQQPAGAR</sequence>
<feature type="compositionally biased region" description="Basic and acidic residues" evidence="9">
    <location>
        <begin position="193"/>
        <end position="206"/>
    </location>
</feature>
<evidence type="ECO:0000256" key="3">
    <source>
        <dbReference type="ARBA" id="ARBA00007163"/>
    </source>
</evidence>
<dbReference type="InterPro" id="IPR050936">
    <property type="entry name" value="AP-1-like"/>
</dbReference>
<proteinExistence type="inferred from homology"/>
<evidence type="ECO:0000256" key="4">
    <source>
        <dbReference type="ARBA" id="ARBA00023015"/>
    </source>
</evidence>
<feature type="compositionally biased region" description="Low complexity" evidence="9">
    <location>
        <begin position="209"/>
        <end position="218"/>
    </location>
</feature>
<dbReference type="STRING" id="569365.A0A0D2DD55"/>